<evidence type="ECO:0000313" key="6">
    <source>
        <dbReference type="EMBL" id="KAH6834014.1"/>
    </source>
</evidence>
<dbReference type="GO" id="GO:0008234">
    <property type="term" value="F:cysteine-type peptidase activity"/>
    <property type="evidence" value="ECO:0007669"/>
    <property type="project" value="InterPro"/>
</dbReference>
<feature type="region of interest" description="Disordered" evidence="4">
    <location>
        <begin position="499"/>
        <end position="569"/>
    </location>
</feature>
<comment type="caution">
    <text evidence="6">The sequence shown here is derived from an EMBL/GenBank/DDBJ whole genome shotgun (WGS) entry which is preliminary data.</text>
</comment>
<dbReference type="InterPro" id="IPR038765">
    <property type="entry name" value="Papain-like_cys_pep_sf"/>
</dbReference>
<protein>
    <recommendedName>
        <fullName evidence="5">Ubiquitin-like protease family profile domain-containing protein</fullName>
    </recommendedName>
</protein>
<dbReference type="AlphaFoldDB" id="A0AAD4JHM2"/>
<dbReference type="PANTHER" id="PTHR48449:SF1">
    <property type="entry name" value="DUF1985 DOMAIN-CONTAINING PROTEIN"/>
    <property type="match status" value="1"/>
</dbReference>
<feature type="compositionally biased region" description="Low complexity" evidence="4">
    <location>
        <begin position="549"/>
        <end position="563"/>
    </location>
</feature>
<dbReference type="PANTHER" id="PTHR48449">
    <property type="entry name" value="DUF1985 DOMAIN-CONTAINING PROTEIN"/>
    <property type="match status" value="1"/>
</dbReference>
<gene>
    <name evidence="6" type="ORF">C2S53_004816</name>
</gene>
<dbReference type="PROSITE" id="PS50600">
    <property type="entry name" value="ULP_PROTEASE"/>
    <property type="match status" value="1"/>
</dbReference>
<keyword evidence="2" id="KW-0645">Protease</keyword>
<reference evidence="6 7" key="1">
    <citation type="journal article" date="2021" name="Nat. Commun.">
        <title>Incipient diploidization of the medicinal plant Perilla within 10,000 years.</title>
        <authorList>
            <person name="Zhang Y."/>
            <person name="Shen Q."/>
            <person name="Leng L."/>
            <person name="Zhang D."/>
            <person name="Chen S."/>
            <person name="Shi Y."/>
            <person name="Ning Z."/>
            <person name="Chen S."/>
        </authorList>
    </citation>
    <scope>NUCLEOTIDE SEQUENCE [LARGE SCALE GENOMIC DNA]</scope>
    <source>
        <strain evidence="7">cv. PC099</strain>
    </source>
</reference>
<dbReference type="Pfam" id="PF09331">
    <property type="entry name" value="DUF1985"/>
    <property type="match status" value="1"/>
</dbReference>
<dbReference type="InterPro" id="IPR015410">
    <property type="entry name" value="DUF1985"/>
</dbReference>
<dbReference type="InterPro" id="IPR003653">
    <property type="entry name" value="Peptidase_C48_C"/>
</dbReference>
<proteinExistence type="inferred from homology"/>
<evidence type="ECO:0000256" key="4">
    <source>
        <dbReference type="SAM" id="MobiDB-lite"/>
    </source>
</evidence>
<dbReference type="SUPFAM" id="SSF54001">
    <property type="entry name" value="Cysteine proteinases"/>
    <property type="match status" value="1"/>
</dbReference>
<organism evidence="6 7">
    <name type="scientific">Perilla frutescens var. hirtella</name>
    <name type="common">Perilla citriodora</name>
    <name type="synonym">Perilla setoyensis</name>
    <dbReference type="NCBI Taxonomy" id="608512"/>
    <lineage>
        <taxon>Eukaryota</taxon>
        <taxon>Viridiplantae</taxon>
        <taxon>Streptophyta</taxon>
        <taxon>Embryophyta</taxon>
        <taxon>Tracheophyta</taxon>
        <taxon>Spermatophyta</taxon>
        <taxon>Magnoliopsida</taxon>
        <taxon>eudicotyledons</taxon>
        <taxon>Gunneridae</taxon>
        <taxon>Pentapetalae</taxon>
        <taxon>asterids</taxon>
        <taxon>lamiids</taxon>
        <taxon>Lamiales</taxon>
        <taxon>Lamiaceae</taxon>
        <taxon>Nepetoideae</taxon>
        <taxon>Elsholtzieae</taxon>
        <taxon>Perilla</taxon>
    </lineage>
</organism>
<feature type="compositionally biased region" description="Polar residues" evidence="4">
    <location>
        <begin position="537"/>
        <end position="548"/>
    </location>
</feature>
<name>A0AAD4JHM2_PERFH</name>
<evidence type="ECO:0000256" key="1">
    <source>
        <dbReference type="ARBA" id="ARBA00005234"/>
    </source>
</evidence>
<dbReference type="EMBL" id="SDAM02000053">
    <property type="protein sequence ID" value="KAH6834014.1"/>
    <property type="molecule type" value="Genomic_DNA"/>
</dbReference>
<dbReference type="Proteomes" id="UP001190926">
    <property type="component" value="Unassembled WGS sequence"/>
</dbReference>
<evidence type="ECO:0000313" key="7">
    <source>
        <dbReference type="Proteomes" id="UP001190926"/>
    </source>
</evidence>
<evidence type="ECO:0000259" key="5">
    <source>
        <dbReference type="PROSITE" id="PS50600"/>
    </source>
</evidence>
<evidence type="ECO:0000256" key="3">
    <source>
        <dbReference type="ARBA" id="ARBA00022801"/>
    </source>
</evidence>
<accession>A0AAD4JHM2</accession>
<dbReference type="Pfam" id="PF02902">
    <property type="entry name" value="Peptidase_C48"/>
    <property type="match status" value="1"/>
</dbReference>
<sequence length="856" mass="97806">MDPEARIEENEDIPVEAGWVWKRATLQQVKAAINIYYRDSIIRNIQDVLQHVGGDETLQQFRLGCFGHFLDYRGGISCNKALHALMTHEIITPIARDDEVWFHVGSKHIKFSKAEYALVTGLNFGESTFDLHEPHEMPIGVYNQALGGAPVSVFDLWKKFNGRHISGSASDYLKVANVLFLYLMLFGYDPERMIEGWVWVLVEDIARWNSFPWGAYTFQVLLHYIRKVPVHTSRLSKRKSYHFYGPVYALLIWAYEAIPELGRTCAVRDGVYPSPRCLMWTFPRLYKDFTSFFTQELDCFETLKPTVEELKQPYWKSLQCENPLGVRYTPRENPIKRVMSTLHLEASVVNQAIQQPMSCADTSDVDVLIQQPSRSKKRVLINEGTSIKDTERPTKVVKHPTETIKRPTEAAAIDALPLRSQRPLLNTTGSRMTDTGHQCCCKHVCIDPDAFEERVMGHLVPRLTRFFEDLVRRLFEEHRASSPQCHDSIHIPSRIYETTSGGLAEGSPTLPPSERVTVPAHSPRATTPMTVHDPISPLTTSPSGQQDDASFTTSSTSSPTATPESHHQPKLLEKVCTQNEDTTAMHKNEVIVQAYRQFRNQGTNVFVKLGFSGYIAGQDFFTELEDPARGMSIKAIDLYLEFLRRWLNSERCLLAGVTADSVCILDAGFFSALKCQWDILHPDDPECEGDYGLADYSGWTPSNELVKYVRLWANEARPWWNASHLIIVCRINEHWVTCRVCLLDWCIELYDSLLYKSDDQCRDQQLRPLRRLLPELLNATQYWAKSGRPETYEELPLKRVSSDVQFLQTDEVSCGVYACMYAQRLITGTPPIELGIDALRDYRKQIAWRIYSLSNG</sequence>
<feature type="domain" description="Ubiquitin-like protease family profile" evidence="5">
    <location>
        <begin position="614"/>
        <end position="825"/>
    </location>
</feature>
<keyword evidence="3" id="KW-0378">Hydrolase</keyword>
<keyword evidence="7" id="KW-1185">Reference proteome</keyword>
<dbReference type="Gene3D" id="3.40.395.10">
    <property type="entry name" value="Adenoviral Proteinase, Chain A"/>
    <property type="match status" value="1"/>
</dbReference>
<evidence type="ECO:0000256" key="2">
    <source>
        <dbReference type="ARBA" id="ARBA00022670"/>
    </source>
</evidence>
<comment type="similarity">
    <text evidence="1">Belongs to the peptidase C48 family.</text>
</comment>
<dbReference type="GO" id="GO:0006508">
    <property type="term" value="P:proteolysis"/>
    <property type="evidence" value="ECO:0007669"/>
    <property type="project" value="UniProtKB-KW"/>
</dbReference>